<protein>
    <submittedName>
        <fullName evidence="2">Uncharacterized protein</fullName>
    </submittedName>
</protein>
<proteinExistence type="predicted"/>
<gene>
    <name evidence="2" type="ORF">PoB_005888800</name>
</gene>
<evidence type="ECO:0000313" key="2">
    <source>
        <dbReference type="EMBL" id="GFO32383.1"/>
    </source>
</evidence>
<comment type="caution">
    <text evidence="2">The sequence shown here is derived from an EMBL/GenBank/DDBJ whole genome shotgun (WGS) entry which is preliminary data.</text>
</comment>
<dbReference type="AlphaFoldDB" id="A0AAV4CM91"/>
<accession>A0AAV4CM91</accession>
<keyword evidence="3" id="KW-1185">Reference proteome</keyword>
<evidence type="ECO:0000313" key="3">
    <source>
        <dbReference type="Proteomes" id="UP000735302"/>
    </source>
</evidence>
<dbReference type="Proteomes" id="UP000735302">
    <property type="component" value="Unassembled WGS sequence"/>
</dbReference>
<organism evidence="2 3">
    <name type="scientific">Plakobranchus ocellatus</name>
    <dbReference type="NCBI Taxonomy" id="259542"/>
    <lineage>
        <taxon>Eukaryota</taxon>
        <taxon>Metazoa</taxon>
        <taxon>Spiralia</taxon>
        <taxon>Lophotrochozoa</taxon>
        <taxon>Mollusca</taxon>
        <taxon>Gastropoda</taxon>
        <taxon>Heterobranchia</taxon>
        <taxon>Euthyneura</taxon>
        <taxon>Panpulmonata</taxon>
        <taxon>Sacoglossa</taxon>
        <taxon>Placobranchoidea</taxon>
        <taxon>Plakobranchidae</taxon>
        <taxon>Plakobranchus</taxon>
    </lineage>
</organism>
<name>A0AAV4CM91_9GAST</name>
<sequence length="150" mass="16630">MHHNGFFLAVLVADDGSAVIMSYLSFQLTSGNGHLNHRTRSENQNKGNGSSQRPGFGPVIIFGHKIMEADLRQWSIIGLAPILNTGYYYSGHAVTGQLTFGHNSSISAGFQALHQASASVADDYQQISRQFHYPLRQRRLHVLKKRGFTC</sequence>
<reference evidence="2 3" key="1">
    <citation type="journal article" date="2021" name="Elife">
        <title>Chloroplast acquisition without the gene transfer in kleptoplastic sea slugs, Plakobranchus ocellatus.</title>
        <authorList>
            <person name="Maeda T."/>
            <person name="Takahashi S."/>
            <person name="Yoshida T."/>
            <person name="Shimamura S."/>
            <person name="Takaki Y."/>
            <person name="Nagai Y."/>
            <person name="Toyoda A."/>
            <person name="Suzuki Y."/>
            <person name="Arimoto A."/>
            <person name="Ishii H."/>
            <person name="Satoh N."/>
            <person name="Nishiyama T."/>
            <person name="Hasebe M."/>
            <person name="Maruyama T."/>
            <person name="Minagawa J."/>
            <person name="Obokata J."/>
            <person name="Shigenobu S."/>
        </authorList>
    </citation>
    <scope>NUCLEOTIDE SEQUENCE [LARGE SCALE GENOMIC DNA]</scope>
</reference>
<feature type="region of interest" description="Disordered" evidence="1">
    <location>
        <begin position="35"/>
        <end position="54"/>
    </location>
</feature>
<evidence type="ECO:0000256" key="1">
    <source>
        <dbReference type="SAM" id="MobiDB-lite"/>
    </source>
</evidence>
<feature type="compositionally biased region" description="Polar residues" evidence="1">
    <location>
        <begin position="42"/>
        <end position="53"/>
    </location>
</feature>
<dbReference type="EMBL" id="BLXT01006617">
    <property type="protein sequence ID" value="GFO32383.1"/>
    <property type="molecule type" value="Genomic_DNA"/>
</dbReference>